<organism evidence="4 5">
    <name type="scientific">Halobacillus salinarum</name>
    <dbReference type="NCBI Taxonomy" id="2932257"/>
    <lineage>
        <taxon>Bacteria</taxon>
        <taxon>Bacillati</taxon>
        <taxon>Bacillota</taxon>
        <taxon>Bacilli</taxon>
        <taxon>Bacillales</taxon>
        <taxon>Bacillaceae</taxon>
        <taxon>Halobacillus</taxon>
    </lineage>
</organism>
<evidence type="ECO:0000256" key="1">
    <source>
        <dbReference type="ARBA" id="ARBA00004829"/>
    </source>
</evidence>
<keyword evidence="3" id="KW-0125">Carotenoid biosynthesis</keyword>
<dbReference type="Pfam" id="PF00494">
    <property type="entry name" value="SQS_PSY"/>
    <property type="match status" value="1"/>
</dbReference>
<dbReference type="RefSeq" id="WP_244708602.1">
    <property type="nucleotide sequence ID" value="NZ_CP095073.1"/>
</dbReference>
<sequence length="278" mass="32622">MKELDRAYDYCKEMIEKHSKTFSKAFAMLPKPQRKALWAVYAFCRRVDDIVDEGEHPEHELRLFSEAFDRFINGNRESSDPLWVALEDVFSKFEMNIEPFYDMIKGQSMDLSSITIENKSDLLSYCYYVASSVGLMLLPVLAPGRDEELKEGAIDLGYAMQITNILRDIGEDLERNRIYLPAHTMEKYQYRKEDLINHKVNHAFKELWEDLASMAEHYYSRALATIPQYPVYSRTPVEGAARMYRAILSSVRKNHYEVFHTRNFVSDEEKKQIIARIQ</sequence>
<dbReference type="InterPro" id="IPR044843">
    <property type="entry name" value="Trans_IPPS_bact-type"/>
</dbReference>
<gene>
    <name evidence="4" type="ORF">MUN89_15050</name>
</gene>
<accession>A0ABY4EGQ0</accession>
<name>A0ABY4EGQ0_9BACI</name>
<keyword evidence="2" id="KW-0808">Transferase</keyword>
<dbReference type="SFLD" id="SFLDG01212">
    <property type="entry name" value="Phytoene_synthase_like"/>
    <property type="match status" value="1"/>
</dbReference>
<dbReference type="SFLD" id="SFLDG01018">
    <property type="entry name" value="Squalene/Phytoene_Synthase_Lik"/>
    <property type="match status" value="1"/>
</dbReference>
<dbReference type="InterPro" id="IPR008949">
    <property type="entry name" value="Isoprenoid_synthase_dom_sf"/>
</dbReference>
<dbReference type="EMBL" id="CP095073">
    <property type="protein sequence ID" value="UOQ43243.1"/>
    <property type="molecule type" value="Genomic_DNA"/>
</dbReference>
<dbReference type="PROSITE" id="PS01045">
    <property type="entry name" value="SQUALEN_PHYTOEN_SYN_2"/>
    <property type="match status" value="1"/>
</dbReference>
<dbReference type="Gene3D" id="1.10.600.10">
    <property type="entry name" value="Farnesyl Diphosphate Synthase"/>
    <property type="match status" value="1"/>
</dbReference>
<protein>
    <submittedName>
        <fullName evidence="4">Phytoene/squalene synthase family protein</fullName>
    </submittedName>
</protein>
<dbReference type="InterPro" id="IPR002060">
    <property type="entry name" value="Squ/phyt_synthse"/>
</dbReference>
<proteinExistence type="predicted"/>
<dbReference type="InterPro" id="IPR019845">
    <property type="entry name" value="Squalene/phytoene_synthase_CS"/>
</dbReference>
<dbReference type="SFLD" id="SFLDS00005">
    <property type="entry name" value="Isoprenoid_Synthase_Type_I"/>
    <property type="match status" value="1"/>
</dbReference>
<evidence type="ECO:0000313" key="5">
    <source>
        <dbReference type="Proteomes" id="UP000831787"/>
    </source>
</evidence>
<keyword evidence="5" id="KW-1185">Reference proteome</keyword>
<dbReference type="SUPFAM" id="SSF48576">
    <property type="entry name" value="Terpenoid synthases"/>
    <property type="match status" value="1"/>
</dbReference>
<evidence type="ECO:0000256" key="2">
    <source>
        <dbReference type="ARBA" id="ARBA00022679"/>
    </source>
</evidence>
<dbReference type="PANTHER" id="PTHR31480">
    <property type="entry name" value="BIFUNCTIONAL LYCOPENE CYCLASE/PHYTOENE SYNTHASE"/>
    <property type="match status" value="1"/>
</dbReference>
<dbReference type="Proteomes" id="UP000831787">
    <property type="component" value="Chromosome"/>
</dbReference>
<evidence type="ECO:0000256" key="3">
    <source>
        <dbReference type="ARBA" id="ARBA00022746"/>
    </source>
</evidence>
<evidence type="ECO:0000313" key="4">
    <source>
        <dbReference type="EMBL" id="UOQ43243.1"/>
    </source>
</evidence>
<dbReference type="InterPro" id="IPR033904">
    <property type="entry name" value="Trans_IPPS_HH"/>
</dbReference>
<comment type="pathway">
    <text evidence="1">Carotenoid biosynthesis.</text>
</comment>
<dbReference type="CDD" id="cd00683">
    <property type="entry name" value="Trans_IPPS_HH"/>
    <property type="match status" value="1"/>
</dbReference>
<reference evidence="4 5" key="1">
    <citation type="submission" date="2022-04" db="EMBL/GenBank/DDBJ databases">
        <title>Halobacillus sp. isolated from saltern.</title>
        <authorList>
            <person name="Won M."/>
            <person name="Lee C.-M."/>
            <person name="Woen H.-Y."/>
            <person name="Kwon S.-W."/>
        </authorList>
    </citation>
    <scope>NUCLEOTIDE SEQUENCE [LARGE SCALE GENOMIC DNA]</scope>
    <source>
        <strain evidence="4 5">SSBR10-3</strain>
    </source>
</reference>